<proteinExistence type="predicted"/>
<gene>
    <name evidence="5" type="ORF">RM543_18840</name>
</gene>
<dbReference type="CDD" id="cd06170">
    <property type="entry name" value="LuxR_C_like"/>
    <property type="match status" value="1"/>
</dbReference>
<reference evidence="5 6" key="1">
    <citation type="submission" date="2023-09" db="EMBL/GenBank/DDBJ databases">
        <authorList>
            <person name="Rey-Velasco X."/>
        </authorList>
    </citation>
    <scope>NUCLEOTIDE SEQUENCE [LARGE SCALE GENOMIC DNA]</scope>
    <source>
        <strain evidence="5 6">F158</strain>
    </source>
</reference>
<evidence type="ECO:0000256" key="1">
    <source>
        <dbReference type="ARBA" id="ARBA00023015"/>
    </source>
</evidence>
<dbReference type="EMBL" id="JAVRHL010000012">
    <property type="protein sequence ID" value="MDT0684715.1"/>
    <property type="molecule type" value="Genomic_DNA"/>
</dbReference>
<keyword evidence="6" id="KW-1185">Reference proteome</keyword>
<keyword evidence="3" id="KW-0804">Transcription</keyword>
<dbReference type="Proteomes" id="UP001265259">
    <property type="component" value="Unassembled WGS sequence"/>
</dbReference>
<dbReference type="RefSeq" id="WP_311694460.1">
    <property type="nucleotide sequence ID" value="NZ_JAVRHL010000012.1"/>
</dbReference>
<dbReference type="InterPro" id="IPR000792">
    <property type="entry name" value="Tscrpt_reg_LuxR_C"/>
</dbReference>
<dbReference type="Pfam" id="PF00196">
    <property type="entry name" value="GerE"/>
    <property type="match status" value="1"/>
</dbReference>
<evidence type="ECO:0000256" key="2">
    <source>
        <dbReference type="ARBA" id="ARBA00023125"/>
    </source>
</evidence>
<keyword evidence="1" id="KW-0805">Transcription regulation</keyword>
<keyword evidence="2" id="KW-0238">DNA-binding</keyword>
<dbReference type="Gene3D" id="1.10.10.10">
    <property type="entry name" value="Winged helix-like DNA-binding domain superfamily/Winged helix DNA-binding domain"/>
    <property type="match status" value="1"/>
</dbReference>
<evidence type="ECO:0000313" key="6">
    <source>
        <dbReference type="Proteomes" id="UP001265259"/>
    </source>
</evidence>
<comment type="caution">
    <text evidence="5">The sequence shown here is derived from an EMBL/GenBank/DDBJ whole genome shotgun (WGS) entry which is preliminary data.</text>
</comment>
<dbReference type="PROSITE" id="PS50043">
    <property type="entry name" value="HTH_LUXR_2"/>
    <property type="match status" value="1"/>
</dbReference>
<name>A0ABU3DLY5_9RHOB</name>
<dbReference type="PANTHER" id="PTHR44688">
    <property type="entry name" value="DNA-BINDING TRANSCRIPTIONAL ACTIVATOR DEVR_DOSR"/>
    <property type="match status" value="1"/>
</dbReference>
<accession>A0ABU3DLY5</accession>
<protein>
    <submittedName>
        <fullName evidence="5">Helix-turn-helix transcriptional regulator</fullName>
    </submittedName>
</protein>
<dbReference type="PANTHER" id="PTHR44688:SF16">
    <property type="entry name" value="DNA-BINDING TRANSCRIPTIONAL ACTIVATOR DEVR_DOSR"/>
    <property type="match status" value="1"/>
</dbReference>
<dbReference type="PRINTS" id="PR00038">
    <property type="entry name" value="HTHLUXR"/>
</dbReference>
<evidence type="ECO:0000259" key="4">
    <source>
        <dbReference type="PROSITE" id="PS50043"/>
    </source>
</evidence>
<evidence type="ECO:0000313" key="5">
    <source>
        <dbReference type="EMBL" id="MDT0684715.1"/>
    </source>
</evidence>
<dbReference type="SUPFAM" id="SSF46894">
    <property type="entry name" value="C-terminal effector domain of the bipartite response regulators"/>
    <property type="match status" value="1"/>
</dbReference>
<feature type="domain" description="HTH luxR-type" evidence="4">
    <location>
        <begin position="43"/>
        <end position="107"/>
    </location>
</feature>
<organism evidence="5 6">
    <name type="scientific">Tropicimonas omnivorans</name>
    <dbReference type="NCBI Taxonomy" id="3075590"/>
    <lineage>
        <taxon>Bacteria</taxon>
        <taxon>Pseudomonadati</taxon>
        <taxon>Pseudomonadota</taxon>
        <taxon>Alphaproteobacteria</taxon>
        <taxon>Rhodobacterales</taxon>
        <taxon>Roseobacteraceae</taxon>
        <taxon>Tropicimonas</taxon>
    </lineage>
</organism>
<sequence>MTLLALDTEKLTTDSVSATAILGHIAMARLSGLSEQSLLPSNQLLGLKRLSSLQLEILDWVSRGKTNLEIAVILGKNRRTIDYHLREIMSKLNVRSRTQAAAIYAGR</sequence>
<dbReference type="InterPro" id="IPR016032">
    <property type="entry name" value="Sig_transdc_resp-reg_C-effctor"/>
</dbReference>
<evidence type="ECO:0000256" key="3">
    <source>
        <dbReference type="ARBA" id="ARBA00023163"/>
    </source>
</evidence>
<dbReference type="InterPro" id="IPR036388">
    <property type="entry name" value="WH-like_DNA-bd_sf"/>
</dbReference>
<dbReference type="SMART" id="SM00421">
    <property type="entry name" value="HTH_LUXR"/>
    <property type="match status" value="1"/>
</dbReference>